<protein>
    <submittedName>
        <fullName evidence="2">Uncharacterized protein</fullName>
    </submittedName>
</protein>
<evidence type="ECO:0000313" key="2">
    <source>
        <dbReference type="EMBL" id="KAK6944505.1"/>
    </source>
</evidence>
<keyword evidence="3" id="KW-1185">Reference proteome</keyword>
<feature type="transmembrane region" description="Helical" evidence="1">
    <location>
        <begin position="109"/>
        <end position="127"/>
    </location>
</feature>
<comment type="caution">
    <text evidence="2">The sequence shown here is derived from an EMBL/GenBank/DDBJ whole genome shotgun (WGS) entry which is preliminary data.</text>
</comment>
<accession>A0AAN8ZT92</accession>
<organism evidence="2 3">
    <name type="scientific">Dillenia turbinata</name>
    <dbReference type="NCBI Taxonomy" id="194707"/>
    <lineage>
        <taxon>Eukaryota</taxon>
        <taxon>Viridiplantae</taxon>
        <taxon>Streptophyta</taxon>
        <taxon>Embryophyta</taxon>
        <taxon>Tracheophyta</taxon>
        <taxon>Spermatophyta</taxon>
        <taxon>Magnoliopsida</taxon>
        <taxon>eudicotyledons</taxon>
        <taxon>Gunneridae</taxon>
        <taxon>Pentapetalae</taxon>
        <taxon>Dilleniales</taxon>
        <taxon>Dilleniaceae</taxon>
        <taxon>Dillenia</taxon>
    </lineage>
</organism>
<sequence length="255" mass="28540">MTSGTLRRRLHHGDIDGRRRENLEISELDCLNEPLLQNRVCDDDRRSESYCGTCVGMHGWRSLGRGKKEVAMVVATRAPVATEAVAREGAAVVATAAVVTWRHNSKSPLVYIATIVLGPGSLIGWLLPFSSASQIGQHKMIQPSLSRLQGQFVHRPSSFPQPIPLDPTPDYPEASSHEVRLENLRQRLEIPFDGSSVEHQDFRIGFKDRLEGIMSIVVQGNAHRLRPWCWMQNRVAENRKQNGTEFLSGNMSIIV</sequence>
<reference evidence="2 3" key="1">
    <citation type="submission" date="2023-12" db="EMBL/GenBank/DDBJ databases">
        <title>A high-quality genome assembly for Dillenia turbinata (Dilleniales).</title>
        <authorList>
            <person name="Chanderbali A."/>
        </authorList>
    </citation>
    <scope>NUCLEOTIDE SEQUENCE [LARGE SCALE GENOMIC DNA]</scope>
    <source>
        <strain evidence="2">LSX21</strain>
        <tissue evidence="2">Leaf</tissue>
    </source>
</reference>
<dbReference type="EMBL" id="JBAMMX010000003">
    <property type="protein sequence ID" value="KAK6944505.1"/>
    <property type="molecule type" value="Genomic_DNA"/>
</dbReference>
<proteinExistence type="predicted"/>
<dbReference type="Proteomes" id="UP001370490">
    <property type="component" value="Unassembled WGS sequence"/>
</dbReference>
<gene>
    <name evidence="2" type="ORF">RJ641_025607</name>
</gene>
<evidence type="ECO:0000313" key="3">
    <source>
        <dbReference type="Proteomes" id="UP001370490"/>
    </source>
</evidence>
<keyword evidence="1" id="KW-0472">Membrane</keyword>
<evidence type="ECO:0000256" key="1">
    <source>
        <dbReference type="SAM" id="Phobius"/>
    </source>
</evidence>
<name>A0AAN8ZT92_9MAGN</name>
<keyword evidence="1" id="KW-0812">Transmembrane</keyword>
<keyword evidence="1" id="KW-1133">Transmembrane helix</keyword>
<dbReference type="AlphaFoldDB" id="A0AAN8ZT92"/>